<proteinExistence type="predicted"/>
<protein>
    <submittedName>
        <fullName evidence="1">Uncharacterized protein</fullName>
    </submittedName>
</protein>
<dbReference type="EMBL" id="JANSHE010000388">
    <property type="protein sequence ID" value="KAJ3011536.1"/>
    <property type="molecule type" value="Genomic_DNA"/>
</dbReference>
<evidence type="ECO:0000313" key="2">
    <source>
        <dbReference type="Proteomes" id="UP001144978"/>
    </source>
</evidence>
<sequence length="1255" mass="144246">MSHFRPTRASPPPRQTTAPSAIISEYTDDSRTSGITVPELVALSQEEIDFIDEVISRAPATASTFLTIFKAYNDVLQERGLDPQNEVVYYGKLLKIGTLKGKSWADKWNMVKEQQGYNSREAVKGGRRTHISRTTPKPSGSSAKQASYLNQARRNDTYTLTSHPDDSTRTEDDTNNKPTPRQTSTDTYAHHDTPRPRRPFMSPATITSNNSLGLDTGPPSSALSSRIALHQDLARRAVGARPAARWDAETSAATERPLLPPPVFRRRMVQLARDLRHPVPSPPPATETILPPSLTQPMAKRERRGSVIDADEAWKNIRMAQDEESADEYYKNRLLERCYEVWKQGYQWIITTGEQIAEARDSLILRRALQRWRQRTAARRELYKRVASLSDRRCLKRAYHVWKVKHKEKRQVQWREDMRSRMKAVRDRDELILKKEKWARWRQAYRLQQLERQFSHKLLIRYFDRWKSKLRKADELEAAADHFIYAKEERTLERCWDIWRQATELRVAEKFMRDRVDLRIMASALDNWRRLCHHARTAEEFHDKSVLKHTLQRWKAAQQRIRTLENRADKHVARQDEVLVRAVMRVWKAHERGKLLTRVRKLRLLKQAWAIWRQKMEEQAEREELAQLFATRSSSVLASAAFTKWRNAYNSHQNALTFAVHYHKAQLQYKTLLTWRLQLRAKLRMVKQAKAAQKQILLRRHFHIWRAKAAEMQRERKRLMVEALTQWTNRVADIKFQELEMSQRYNKALVSRAFRKWKALCKRHVDELSLMESYQDVKREENMRKMFYRWLAAARKARRRRLYLQEKEDEFKLTIVAAAWDKWRERFQDIRLQPIADAFLKQRQKGIIFRAFAVWHSKSRVRVHFASCDPRPLPYPAPMLSNAPTLNEWSSTEGGELVVGQSGTNSFPSSPLTFSNANTPSPPRDPSAIPARQSASGSDRTSITNKFKLPNLQHDPVAAPRPGSSTNPKHKSIPGLKRTGPPGDNTLSLLNDARRQGDPIPPGRSYAWGSMEEHVFSHRAVDATLSLMANSFTNRRRHAAATNNVVATQQAQPDPHRCSHSSSSSPLNNTDNAPGTSTSASPNASSSDFPRSDLDDGALPLVTGLHIQMTSSSQSSEGVHTPAVIKEALPSANPLHPAIPGLAHGTISIKGVESERGDLTLTLVQQLVVPPSTVSRPDEDADLQEKTLESDEAETNSLMTVEDVLEADIWIKHWHEGVRGDDGYIYQLPPPILGYRPASRLHDLQWRGSQQHYLL</sequence>
<name>A0ACC1Q5S2_9APHY</name>
<evidence type="ECO:0000313" key="1">
    <source>
        <dbReference type="EMBL" id="KAJ3011536.1"/>
    </source>
</evidence>
<dbReference type="Proteomes" id="UP001144978">
    <property type="component" value="Unassembled WGS sequence"/>
</dbReference>
<organism evidence="1 2">
    <name type="scientific">Trametes sanguinea</name>
    <dbReference type="NCBI Taxonomy" id="158606"/>
    <lineage>
        <taxon>Eukaryota</taxon>
        <taxon>Fungi</taxon>
        <taxon>Dikarya</taxon>
        <taxon>Basidiomycota</taxon>
        <taxon>Agaricomycotina</taxon>
        <taxon>Agaricomycetes</taxon>
        <taxon>Polyporales</taxon>
        <taxon>Polyporaceae</taxon>
        <taxon>Trametes</taxon>
    </lineage>
</organism>
<keyword evidence="2" id="KW-1185">Reference proteome</keyword>
<comment type="caution">
    <text evidence="1">The sequence shown here is derived from an EMBL/GenBank/DDBJ whole genome shotgun (WGS) entry which is preliminary data.</text>
</comment>
<reference evidence="1" key="1">
    <citation type="submission" date="2022-08" db="EMBL/GenBank/DDBJ databases">
        <title>Genome Sequence of Pycnoporus sanguineus.</title>
        <authorList>
            <person name="Buettner E."/>
        </authorList>
    </citation>
    <scope>NUCLEOTIDE SEQUENCE</scope>
    <source>
        <strain evidence="1">CG-C14</strain>
    </source>
</reference>
<accession>A0ACC1Q5S2</accession>
<gene>
    <name evidence="1" type="ORF">NUW54_g2139</name>
</gene>